<keyword evidence="3 6" id="KW-0694">RNA-binding</keyword>
<dbReference type="GO" id="GO:0022625">
    <property type="term" value="C:cytosolic large ribosomal subunit"/>
    <property type="evidence" value="ECO:0007669"/>
    <property type="project" value="UniProtKB-UniRule"/>
</dbReference>
<gene>
    <name evidence="6 10" type="primary">rplF</name>
    <name evidence="10" type="ORF">NCTC12092_02060</name>
</gene>
<evidence type="ECO:0000313" key="10">
    <source>
        <dbReference type="EMBL" id="SUN69783.1"/>
    </source>
</evidence>
<dbReference type="HAMAP" id="MF_01365_B">
    <property type="entry name" value="Ribosomal_uL6_B"/>
    <property type="match status" value="1"/>
</dbReference>
<comment type="similarity">
    <text evidence="1 6 7">Belongs to the universal ribosomal protein uL6 family.</text>
</comment>
<dbReference type="InterPro" id="IPR019906">
    <property type="entry name" value="Ribosomal_uL6_bac-type"/>
</dbReference>
<evidence type="ECO:0000256" key="5">
    <source>
        <dbReference type="ARBA" id="ARBA00023274"/>
    </source>
</evidence>
<dbReference type="NCBIfam" id="TIGR03654">
    <property type="entry name" value="L6_bact"/>
    <property type="match status" value="1"/>
</dbReference>
<dbReference type="InterPro" id="IPR036789">
    <property type="entry name" value="Ribosomal_uL6-like_a/b-dom_sf"/>
</dbReference>
<feature type="domain" description="Large ribosomal subunit protein uL6 alpha-beta" evidence="9">
    <location>
        <begin position="11"/>
        <end position="82"/>
    </location>
</feature>
<evidence type="ECO:0000256" key="1">
    <source>
        <dbReference type="ARBA" id="ARBA00009356"/>
    </source>
</evidence>
<dbReference type="InterPro" id="IPR000702">
    <property type="entry name" value="Ribosomal_uL6-like"/>
</dbReference>
<dbReference type="SMR" id="A0A0G6QPF5"/>
<sequence length="178" mass="19471">MSRIGNKVIIIPAGVEIINNDNVVTVKGPKGELTREFNKNIEIKVEGNEMTLVRPDDSKEMKTIHGTTRANLNNMVVGVSEGFKKELEMKGVGYRAQLQGSKLVLSVGKSHQDEVEAPEGITFTVANPTSISVEGINKEVVGQTAAYIRSLRSPEPYKGKGIRYVGEYVRLKEGKTGK</sequence>
<accession>A0A0G6QPF5</accession>
<dbReference type="PANTHER" id="PTHR11655:SF14">
    <property type="entry name" value="LARGE RIBOSOMAL SUBUNIT PROTEIN UL6M"/>
    <property type="match status" value="1"/>
</dbReference>
<dbReference type="GO" id="GO:0019843">
    <property type="term" value="F:rRNA binding"/>
    <property type="evidence" value="ECO:0007669"/>
    <property type="project" value="UniProtKB-UniRule"/>
</dbReference>
<evidence type="ECO:0000256" key="4">
    <source>
        <dbReference type="ARBA" id="ARBA00022980"/>
    </source>
</evidence>
<keyword evidence="4 6" id="KW-0689">Ribosomal protein</keyword>
<dbReference type="Pfam" id="PF00347">
    <property type="entry name" value="Ribosomal_L6"/>
    <property type="match status" value="2"/>
</dbReference>
<evidence type="ECO:0000256" key="8">
    <source>
        <dbReference type="RuleBase" id="RU003870"/>
    </source>
</evidence>
<feature type="domain" description="Large ribosomal subunit protein uL6 alpha-beta" evidence="9">
    <location>
        <begin position="91"/>
        <end position="164"/>
    </location>
</feature>
<dbReference type="Gene3D" id="3.90.930.12">
    <property type="entry name" value="Ribosomal protein L6, alpha-beta domain"/>
    <property type="match status" value="2"/>
</dbReference>
<dbReference type="PROSITE" id="PS00525">
    <property type="entry name" value="RIBOSOMAL_L6_1"/>
    <property type="match status" value="1"/>
</dbReference>
<proteinExistence type="inferred from homology"/>
<dbReference type="PANTHER" id="PTHR11655">
    <property type="entry name" value="60S/50S RIBOSOMAL PROTEIN L6/L9"/>
    <property type="match status" value="1"/>
</dbReference>
<evidence type="ECO:0000259" key="9">
    <source>
        <dbReference type="Pfam" id="PF00347"/>
    </source>
</evidence>
<comment type="subunit">
    <text evidence="6">Part of the 50S ribosomal subunit.</text>
</comment>
<dbReference type="GO" id="GO:0003735">
    <property type="term" value="F:structural constituent of ribosome"/>
    <property type="evidence" value="ECO:0007669"/>
    <property type="project" value="UniProtKB-UniRule"/>
</dbReference>
<dbReference type="InterPro" id="IPR020040">
    <property type="entry name" value="Ribosomal_uL6_a/b-dom"/>
</dbReference>
<name>A0A0G6QPF5_9STRE</name>
<keyword evidence="5 6" id="KW-0687">Ribonucleoprotein</keyword>
<dbReference type="SUPFAM" id="SSF56053">
    <property type="entry name" value="Ribosomal protein L6"/>
    <property type="match status" value="2"/>
</dbReference>
<evidence type="ECO:0000256" key="3">
    <source>
        <dbReference type="ARBA" id="ARBA00022884"/>
    </source>
</evidence>
<dbReference type="EMBL" id="UHFF01000003">
    <property type="protein sequence ID" value="SUN69783.1"/>
    <property type="molecule type" value="Genomic_DNA"/>
</dbReference>
<dbReference type="GO" id="GO:0002181">
    <property type="term" value="P:cytoplasmic translation"/>
    <property type="evidence" value="ECO:0007669"/>
    <property type="project" value="TreeGrafter"/>
</dbReference>
<evidence type="ECO:0000313" key="11">
    <source>
        <dbReference type="Proteomes" id="UP000254461"/>
    </source>
</evidence>
<dbReference type="AlphaFoldDB" id="A0A0G6QPF5"/>
<organism evidence="10 11">
    <name type="scientific">Streptococcus equi subsp. equi</name>
    <dbReference type="NCBI Taxonomy" id="148942"/>
    <lineage>
        <taxon>Bacteria</taxon>
        <taxon>Bacillati</taxon>
        <taxon>Bacillota</taxon>
        <taxon>Bacilli</taxon>
        <taxon>Lactobacillales</taxon>
        <taxon>Streptococcaceae</taxon>
        <taxon>Streptococcus</taxon>
    </lineage>
</organism>
<comment type="function">
    <text evidence="6 8">This protein binds to the 23S rRNA, and is important in its secondary structure. It is located near the subunit interface in the base of the L7/L12 stalk, and near the tRNA binding site of the peptidyltransferase center.</text>
</comment>
<dbReference type="FunFam" id="3.90.930.12:FF:000002">
    <property type="entry name" value="50S ribosomal protein L6"/>
    <property type="match status" value="1"/>
</dbReference>
<dbReference type="PRINTS" id="PR00059">
    <property type="entry name" value="RIBOSOMALL6"/>
</dbReference>
<dbReference type="GeneID" id="83703919"/>
<evidence type="ECO:0000256" key="6">
    <source>
        <dbReference type="HAMAP-Rule" id="MF_01365"/>
    </source>
</evidence>
<dbReference type="OMA" id="RERHGLC"/>
<evidence type="ECO:0000256" key="2">
    <source>
        <dbReference type="ARBA" id="ARBA00022730"/>
    </source>
</evidence>
<protein>
    <recommendedName>
        <fullName evidence="6">Large ribosomal subunit protein uL6</fullName>
    </recommendedName>
</protein>
<dbReference type="InterPro" id="IPR002358">
    <property type="entry name" value="Ribosomal_uL6_CS"/>
</dbReference>
<dbReference type="Proteomes" id="UP000254461">
    <property type="component" value="Unassembled WGS sequence"/>
</dbReference>
<dbReference type="FunFam" id="3.90.930.12:FF:000001">
    <property type="entry name" value="50S ribosomal protein L6"/>
    <property type="match status" value="1"/>
</dbReference>
<reference evidence="10 11" key="1">
    <citation type="submission" date="2018-06" db="EMBL/GenBank/DDBJ databases">
        <authorList>
            <consortium name="Pathogen Informatics"/>
            <person name="Doyle S."/>
        </authorList>
    </citation>
    <scope>NUCLEOTIDE SEQUENCE [LARGE SCALE GENOMIC DNA]</scope>
    <source>
        <strain evidence="10 11">NCTC12092</strain>
    </source>
</reference>
<dbReference type="RefSeq" id="WP_012514744.1">
    <property type="nucleotide sequence ID" value="NZ_BTYB01000007.1"/>
</dbReference>
<keyword evidence="2 6" id="KW-0699">rRNA-binding</keyword>
<evidence type="ECO:0000256" key="7">
    <source>
        <dbReference type="RuleBase" id="RU003869"/>
    </source>
</evidence>
<dbReference type="PIRSF" id="PIRSF002162">
    <property type="entry name" value="Ribosomal_L6"/>
    <property type="match status" value="1"/>
</dbReference>